<dbReference type="eggNOG" id="COG1723">
    <property type="taxonomic scope" value="Bacteria"/>
</dbReference>
<protein>
    <recommendedName>
        <fullName evidence="3">DUF155 domain-containing protein</fullName>
    </recommendedName>
</protein>
<keyword evidence="2" id="KW-1185">Reference proteome</keyword>
<organism evidence="1 2">
    <name type="scientific">Frateuria aurantia (strain ATCC 33424 / DSM 6220 / KCTC 2777 / LMG 1558 / NBRC 3245 / NCIMB 13370)</name>
    <name type="common">Acetobacter aurantius</name>
    <dbReference type="NCBI Taxonomy" id="767434"/>
    <lineage>
        <taxon>Bacteria</taxon>
        <taxon>Pseudomonadati</taxon>
        <taxon>Pseudomonadota</taxon>
        <taxon>Gammaproteobacteria</taxon>
        <taxon>Lysobacterales</taxon>
        <taxon>Rhodanobacteraceae</taxon>
        <taxon>Frateuria</taxon>
    </lineage>
</organism>
<accession>H8L2F2</accession>
<sequence length="373" mass="41743">MPYQNPVVRSAAVIAMHMVDLADAIDLARAEALWASQPRPASVRSKLNSTPSKAVAFGVPPLRLSLEPMVIELDGISHTAQVWARLYEFGTVAFSIQVPVTGCDWASFSRRVDAVDNLLGPEAEHPVWAHLAQQLKTALGQAMSRLSTTMLSEDYLLGIVHAFEQPVHVATMHETIDLVPLLSGEQRPLSMQARHDLLQQRFSWYADDLVILTWDRAFIYEPRGDSDVVDILEVANAQLLEMRFYDELLDVELPRMYDLVEAAHRANTPKGSRHFAALARKLYTLVAEVTEITEKVDNALQVTEDVYLARVYTAALDLFKVHHVSSAVDRKLAIIRDTYNTLYEEASGKRGELMELAIIALIVVEILIAIVRH</sequence>
<dbReference type="EMBL" id="CP003350">
    <property type="protein sequence ID" value="AFC84786.1"/>
    <property type="molecule type" value="Genomic_DNA"/>
</dbReference>
<dbReference type="STRING" id="767434.Fraau_0296"/>
<evidence type="ECO:0000313" key="1">
    <source>
        <dbReference type="EMBL" id="AFC84786.1"/>
    </source>
</evidence>
<dbReference type="AlphaFoldDB" id="H8L2F2"/>
<name>H8L2F2_FRAAD</name>
<gene>
    <name evidence="1" type="ordered locus">Fraau_0296</name>
</gene>
<evidence type="ECO:0000313" key="2">
    <source>
        <dbReference type="Proteomes" id="UP000005234"/>
    </source>
</evidence>
<reference evidence="1" key="1">
    <citation type="submission" date="2012-02" db="EMBL/GenBank/DDBJ databases">
        <title>The complete genome of Frateuria aurantia DSM 6220.</title>
        <authorList>
            <consortium name="US DOE Joint Genome Institute (JGI-PGF)"/>
            <person name="Lucas S."/>
            <person name="Copeland A."/>
            <person name="Lapidus A."/>
            <person name="Glavina del Rio T."/>
            <person name="Dalin E."/>
            <person name="Tice H."/>
            <person name="Bruce D."/>
            <person name="Goodwin L."/>
            <person name="Pitluck S."/>
            <person name="Peters L."/>
            <person name="Ovchinnikova G."/>
            <person name="Teshima H."/>
            <person name="Kyrpides N."/>
            <person name="Mavromatis K."/>
            <person name="Ivanova N."/>
            <person name="Brettin T."/>
            <person name="Detter J.C."/>
            <person name="Han C."/>
            <person name="Larimer F."/>
            <person name="Land M."/>
            <person name="Hauser L."/>
            <person name="Markowitz V."/>
            <person name="Cheng J.-F."/>
            <person name="Hugenholtz P."/>
            <person name="Woyke T."/>
            <person name="Wu D."/>
            <person name="Brambilla E."/>
            <person name="Klenk H.-P."/>
            <person name="Eisen J.A."/>
        </authorList>
    </citation>
    <scope>NUCLEOTIDE SEQUENCE</scope>
    <source>
        <strain evidence="1">DSM 6220</strain>
    </source>
</reference>
<dbReference type="KEGG" id="fau:Fraau_0296"/>
<dbReference type="Proteomes" id="UP000005234">
    <property type="component" value="Chromosome"/>
</dbReference>
<proteinExistence type="predicted"/>
<dbReference type="HOGENOM" id="CLU_042259_0_0_6"/>
<dbReference type="RefSeq" id="WP_014401792.1">
    <property type="nucleotide sequence ID" value="NC_017033.1"/>
</dbReference>
<evidence type="ECO:0008006" key="3">
    <source>
        <dbReference type="Google" id="ProtNLM"/>
    </source>
</evidence>